<name>A0ABD5WH41_9EURY</name>
<dbReference type="EMBL" id="JBHSZH010000005">
    <property type="protein sequence ID" value="MFC7079917.1"/>
    <property type="molecule type" value="Genomic_DNA"/>
</dbReference>
<evidence type="ECO:0000313" key="2">
    <source>
        <dbReference type="EMBL" id="MFC7079917.1"/>
    </source>
</evidence>
<protein>
    <submittedName>
        <fullName evidence="2">Uncharacterized protein</fullName>
    </submittedName>
</protein>
<dbReference type="Proteomes" id="UP001596407">
    <property type="component" value="Unassembled WGS sequence"/>
</dbReference>
<evidence type="ECO:0000256" key="1">
    <source>
        <dbReference type="SAM" id="MobiDB-lite"/>
    </source>
</evidence>
<evidence type="ECO:0000313" key="3">
    <source>
        <dbReference type="Proteomes" id="UP001596407"/>
    </source>
</evidence>
<dbReference type="AlphaFoldDB" id="A0ABD5WH41"/>
<dbReference type="RefSeq" id="WP_382209312.1">
    <property type="nucleotide sequence ID" value="NZ_JBHSZH010000005.1"/>
</dbReference>
<reference evidence="2 3" key="1">
    <citation type="journal article" date="2019" name="Int. J. Syst. Evol. Microbiol.">
        <title>The Global Catalogue of Microorganisms (GCM) 10K type strain sequencing project: providing services to taxonomists for standard genome sequencing and annotation.</title>
        <authorList>
            <consortium name="The Broad Institute Genomics Platform"/>
            <consortium name="The Broad Institute Genome Sequencing Center for Infectious Disease"/>
            <person name="Wu L."/>
            <person name="Ma J."/>
        </authorList>
    </citation>
    <scope>NUCLEOTIDE SEQUENCE [LARGE SCALE GENOMIC DNA]</scope>
    <source>
        <strain evidence="2 3">DT72</strain>
    </source>
</reference>
<accession>A0ABD5WH41</accession>
<comment type="caution">
    <text evidence="2">The sequence shown here is derived from an EMBL/GenBank/DDBJ whole genome shotgun (WGS) entry which is preliminary data.</text>
</comment>
<proteinExistence type="predicted"/>
<sequence>MVAQTTTGLRPASGRPLSSTQTAGWSVERVLLVGRSSASCWLVGRARPAGWSVERVLPVGRPGARQAQTRLPRAKATSTFL</sequence>
<keyword evidence="3" id="KW-1185">Reference proteome</keyword>
<organism evidence="2 3">
    <name type="scientific">Halorussus caseinilyticus</name>
    <dbReference type="NCBI Taxonomy" id="3034025"/>
    <lineage>
        <taxon>Archaea</taxon>
        <taxon>Methanobacteriati</taxon>
        <taxon>Methanobacteriota</taxon>
        <taxon>Stenosarchaea group</taxon>
        <taxon>Halobacteria</taxon>
        <taxon>Halobacteriales</taxon>
        <taxon>Haladaptataceae</taxon>
        <taxon>Halorussus</taxon>
    </lineage>
</organism>
<gene>
    <name evidence="2" type="ORF">ACFQJ6_07060</name>
</gene>
<feature type="region of interest" description="Disordered" evidence="1">
    <location>
        <begin position="1"/>
        <end position="22"/>
    </location>
</feature>